<keyword evidence="1" id="KW-0472">Membrane</keyword>
<dbReference type="EMBL" id="DVOB01000096">
    <property type="protein sequence ID" value="HIU95917.1"/>
    <property type="molecule type" value="Genomic_DNA"/>
</dbReference>
<proteinExistence type="predicted"/>
<dbReference type="AlphaFoldDB" id="A0A9D1N720"/>
<reference evidence="2" key="2">
    <citation type="journal article" date="2021" name="PeerJ">
        <title>Extensive microbial diversity within the chicken gut microbiome revealed by metagenomics and culture.</title>
        <authorList>
            <person name="Gilroy R."/>
            <person name="Ravi A."/>
            <person name="Getino M."/>
            <person name="Pursley I."/>
            <person name="Horton D.L."/>
            <person name="Alikhan N.F."/>
            <person name="Baker D."/>
            <person name="Gharbi K."/>
            <person name="Hall N."/>
            <person name="Watson M."/>
            <person name="Adriaenssens E.M."/>
            <person name="Foster-Nyarko E."/>
            <person name="Jarju S."/>
            <person name="Secka A."/>
            <person name="Antonio M."/>
            <person name="Oren A."/>
            <person name="Chaudhuri R.R."/>
            <person name="La Ragione R."/>
            <person name="Hildebrand F."/>
            <person name="Pallen M.J."/>
        </authorList>
    </citation>
    <scope>NUCLEOTIDE SEQUENCE</scope>
    <source>
        <strain evidence="2">ChiSjej4B22-8349</strain>
    </source>
</reference>
<keyword evidence="1" id="KW-1133">Transmembrane helix</keyword>
<feature type="transmembrane region" description="Helical" evidence="1">
    <location>
        <begin position="29"/>
        <end position="53"/>
    </location>
</feature>
<evidence type="ECO:0000256" key="1">
    <source>
        <dbReference type="SAM" id="Phobius"/>
    </source>
</evidence>
<keyword evidence="1" id="KW-0812">Transmembrane</keyword>
<evidence type="ECO:0000313" key="2">
    <source>
        <dbReference type="EMBL" id="HIU95917.1"/>
    </source>
</evidence>
<gene>
    <name evidence="2" type="ORF">IAD25_04310</name>
</gene>
<comment type="caution">
    <text evidence="2">The sequence shown here is derived from an EMBL/GenBank/DDBJ whole genome shotgun (WGS) entry which is preliminary data.</text>
</comment>
<reference evidence="2" key="1">
    <citation type="submission" date="2020-10" db="EMBL/GenBank/DDBJ databases">
        <authorList>
            <person name="Gilroy R."/>
        </authorList>
    </citation>
    <scope>NUCLEOTIDE SEQUENCE</scope>
    <source>
        <strain evidence="2">ChiSjej4B22-8349</strain>
    </source>
</reference>
<sequence length="166" mass="17892">MRHNYRRRGASSEKVYRFIDNSLPVRPSITLIVAAIAVMFIVFAMACFSAAVFGSSSEKLAAANENADDCTRYYAAETTATEILAILAADDGVSLTDENGELKYDSGDDEITISHNGGVFSFSVAIEAGTDVADTADRSFYAGKSLHVVARVTGGNINVIEWYVEE</sequence>
<protein>
    <submittedName>
        <fullName evidence="2">Uncharacterized protein</fullName>
    </submittedName>
</protein>
<organism evidence="2 3">
    <name type="scientific">Candidatus Allocopromorpha excrementipullorum</name>
    <dbReference type="NCBI Taxonomy" id="2840743"/>
    <lineage>
        <taxon>Bacteria</taxon>
        <taxon>Bacillati</taxon>
        <taxon>Bacillota</taxon>
        <taxon>Clostridia</taxon>
        <taxon>Eubacteriales</taxon>
        <taxon>Eubacteriaceae</taxon>
        <taxon>Eubacteriaceae incertae sedis</taxon>
        <taxon>Candidatus Allocopromorpha</taxon>
    </lineage>
</organism>
<evidence type="ECO:0000313" key="3">
    <source>
        <dbReference type="Proteomes" id="UP000824130"/>
    </source>
</evidence>
<dbReference type="Proteomes" id="UP000824130">
    <property type="component" value="Unassembled WGS sequence"/>
</dbReference>
<name>A0A9D1N720_9FIRM</name>
<accession>A0A9D1N720</accession>